<evidence type="ECO:0000313" key="2">
    <source>
        <dbReference type="Proteomes" id="UP000199515"/>
    </source>
</evidence>
<accession>A0A1H3Q8C8</accession>
<reference evidence="1 2" key="1">
    <citation type="submission" date="2016-10" db="EMBL/GenBank/DDBJ databases">
        <authorList>
            <person name="de Groot N.N."/>
        </authorList>
    </citation>
    <scope>NUCLEOTIDE SEQUENCE [LARGE SCALE GENOMIC DNA]</scope>
    <source>
        <strain evidence="1 2">CPCC 202699</strain>
    </source>
</reference>
<organism evidence="1 2">
    <name type="scientific">Amycolatopsis xylanica</name>
    <dbReference type="NCBI Taxonomy" id="589385"/>
    <lineage>
        <taxon>Bacteria</taxon>
        <taxon>Bacillati</taxon>
        <taxon>Actinomycetota</taxon>
        <taxon>Actinomycetes</taxon>
        <taxon>Pseudonocardiales</taxon>
        <taxon>Pseudonocardiaceae</taxon>
        <taxon>Amycolatopsis</taxon>
    </lineage>
</organism>
<dbReference type="OrthoDB" id="3387657at2"/>
<dbReference type="Proteomes" id="UP000199515">
    <property type="component" value="Unassembled WGS sequence"/>
</dbReference>
<dbReference type="STRING" id="589385.SAMN05421504_109166"/>
<keyword evidence="2" id="KW-1185">Reference proteome</keyword>
<gene>
    <name evidence="1" type="ORF">SAMN05421504_109166</name>
</gene>
<evidence type="ECO:0000313" key="1">
    <source>
        <dbReference type="EMBL" id="SDZ09513.1"/>
    </source>
</evidence>
<sequence length="228" mass="25922">MRLAGKTWRTVVSTVRLGRDEYRVIRPARPIPHAPLYEGRLGAQLTIDKAASAELAIAWWLAARSPHTLIYLPLRESPSCCGEEYGGRKLDLVLLHHSLGFPVSRWKRVRARLGAGSPQTVRMPEQALPQFDRETHSRRYHRDFRDHLRWDITADTLFLTGSRHAFELEAEQVRTLAEECPAHLAASPGTHCCAEIGMGAYLRRGRDYAELHVEHCQAHRPVSPFKHA</sequence>
<name>A0A1H3Q8C8_9PSEU</name>
<dbReference type="AlphaFoldDB" id="A0A1H3Q8C8"/>
<dbReference type="EMBL" id="FNON01000009">
    <property type="protein sequence ID" value="SDZ09513.1"/>
    <property type="molecule type" value="Genomic_DNA"/>
</dbReference>
<dbReference type="RefSeq" id="WP_091296401.1">
    <property type="nucleotide sequence ID" value="NZ_FNON01000009.1"/>
</dbReference>
<proteinExistence type="predicted"/>
<protein>
    <submittedName>
        <fullName evidence="1">Uncharacterized protein</fullName>
    </submittedName>
</protein>